<dbReference type="EMBL" id="JABCKI010000325">
    <property type="protein sequence ID" value="KAG5650967.1"/>
    <property type="molecule type" value="Genomic_DNA"/>
</dbReference>
<sequence>MGAAIIFRQFLHARPDCVNNQSTYHGLIVDQDFDVVGSNFNVSYASQASGSSEKLCFVLVIGEVLRPVQGATYQGSKFLVQCHQGTRKDVIKALQDWVDLDGQPPICWLSGPAGYGKSAISRTIAEFYDKQDRLLGNFFFRRGYDDQQHIARLIPSLSHQLYHKLPESQGSVHSAIDAIPDINALPLEAQFKKFIIDPIRAANKKRTATSILPSQGIIIIDALDECDDKNEMKVFIHAIIGIFTGRCNLGLRILITSRVEEHIRESLEAAASAVVHRRSLQDFDASADIFTFLQSRLSTVYARMPPVLRKESQWPAPKDLDSLVKKSDGSFLVATTFIKVVEAGGRPDNNLRKALTTEGGLDGLYKDIFERATRNDNFKRVIGTVVLLRGPIPVVSLAHLLALETWDIVEEAIKLQSIVKVPDNDEKPITLFHTSLRDFLIAPERSGLFFIDPPMRHLFIAADCLKVLAIRPTDDMFYGEREEYARRNWCHHIAQGVEKASGDLPSVLRHVGLTHCLMDFVKSMDVWVNTSVVKGGQQLGILRSAISKLTHVENLPEQLIELLNVVEANAMVGTLHISEYNALI</sequence>
<evidence type="ECO:0000313" key="4">
    <source>
        <dbReference type="Proteomes" id="UP000717328"/>
    </source>
</evidence>
<comment type="caution">
    <text evidence="3">The sequence shown here is derived from an EMBL/GenBank/DDBJ whole genome shotgun (WGS) entry which is preliminary data.</text>
</comment>
<keyword evidence="1" id="KW-0677">Repeat</keyword>
<keyword evidence="4" id="KW-1185">Reference proteome</keyword>
<organism evidence="3 4">
    <name type="scientific">Sphagnurus paluster</name>
    <dbReference type="NCBI Taxonomy" id="117069"/>
    <lineage>
        <taxon>Eukaryota</taxon>
        <taxon>Fungi</taxon>
        <taxon>Dikarya</taxon>
        <taxon>Basidiomycota</taxon>
        <taxon>Agaricomycotina</taxon>
        <taxon>Agaricomycetes</taxon>
        <taxon>Agaricomycetidae</taxon>
        <taxon>Agaricales</taxon>
        <taxon>Tricholomatineae</taxon>
        <taxon>Lyophyllaceae</taxon>
        <taxon>Sphagnurus</taxon>
    </lineage>
</organism>
<dbReference type="SUPFAM" id="SSF52540">
    <property type="entry name" value="P-loop containing nucleoside triphosphate hydrolases"/>
    <property type="match status" value="1"/>
</dbReference>
<evidence type="ECO:0000259" key="2">
    <source>
        <dbReference type="Pfam" id="PF24883"/>
    </source>
</evidence>
<gene>
    <name evidence="3" type="ORF">H0H81_010389</name>
</gene>
<reference evidence="3" key="2">
    <citation type="submission" date="2021-10" db="EMBL/GenBank/DDBJ databases">
        <title>Phylogenomics reveals ancestral predisposition of the termite-cultivated fungus Termitomyces towards a domesticated lifestyle.</title>
        <authorList>
            <person name="Auxier B."/>
            <person name="Grum-Grzhimaylo A."/>
            <person name="Cardenas M.E."/>
            <person name="Lodge J.D."/>
            <person name="Laessoe T."/>
            <person name="Pedersen O."/>
            <person name="Smith M.E."/>
            <person name="Kuyper T.W."/>
            <person name="Franco-Molano E.A."/>
            <person name="Baroni T.J."/>
            <person name="Aanen D.K."/>
        </authorList>
    </citation>
    <scope>NUCLEOTIDE SEQUENCE</scope>
    <source>
        <strain evidence="3">D49</strain>
    </source>
</reference>
<name>A0A9P7GQ52_9AGAR</name>
<evidence type="ECO:0000313" key="3">
    <source>
        <dbReference type="EMBL" id="KAG5650967.1"/>
    </source>
</evidence>
<dbReference type="Gene3D" id="3.40.50.300">
    <property type="entry name" value="P-loop containing nucleotide triphosphate hydrolases"/>
    <property type="match status" value="1"/>
</dbReference>
<reference evidence="3" key="1">
    <citation type="submission" date="2021-02" db="EMBL/GenBank/DDBJ databases">
        <authorList>
            <person name="Nieuwenhuis M."/>
            <person name="Van De Peppel L.J.J."/>
        </authorList>
    </citation>
    <scope>NUCLEOTIDE SEQUENCE</scope>
    <source>
        <strain evidence="3">D49</strain>
    </source>
</reference>
<dbReference type="AlphaFoldDB" id="A0A9P7GQ52"/>
<proteinExistence type="predicted"/>
<dbReference type="Pfam" id="PF24883">
    <property type="entry name" value="NPHP3_N"/>
    <property type="match status" value="1"/>
</dbReference>
<dbReference type="InterPro" id="IPR027417">
    <property type="entry name" value="P-loop_NTPase"/>
</dbReference>
<dbReference type="PANTHER" id="PTHR10039:SF17">
    <property type="entry name" value="FUNGAL STAND N-TERMINAL GOODBYE DOMAIN-CONTAINING PROTEIN-RELATED"/>
    <property type="match status" value="1"/>
</dbReference>
<feature type="domain" description="Nephrocystin 3-like N-terminal" evidence="2">
    <location>
        <begin position="93"/>
        <end position="258"/>
    </location>
</feature>
<dbReference type="OrthoDB" id="4760524at2759"/>
<evidence type="ECO:0000256" key="1">
    <source>
        <dbReference type="ARBA" id="ARBA00022737"/>
    </source>
</evidence>
<dbReference type="PANTHER" id="PTHR10039">
    <property type="entry name" value="AMELOGENIN"/>
    <property type="match status" value="1"/>
</dbReference>
<protein>
    <recommendedName>
        <fullName evidence="2">Nephrocystin 3-like N-terminal domain-containing protein</fullName>
    </recommendedName>
</protein>
<dbReference type="InterPro" id="IPR056884">
    <property type="entry name" value="NPHP3-like_N"/>
</dbReference>
<accession>A0A9P7GQ52</accession>
<dbReference type="Proteomes" id="UP000717328">
    <property type="component" value="Unassembled WGS sequence"/>
</dbReference>